<dbReference type="AlphaFoldDB" id="A0A653E4H4"/>
<proteinExistence type="predicted"/>
<accession>A0A653E4H4</accession>
<dbReference type="RefSeq" id="WP_150548453.1">
    <property type="nucleotide sequence ID" value="NZ_LR215729.2"/>
</dbReference>
<name>A0A653E4H4_9PSED</name>
<sequence>MDNPMPPREPKQLLDDLESIRELLGDDSLEPPLLTEEVADDFDDIDDVPLLSETITEPPQQITSKTPLAKAVVHEPGTISALRQTVQESISRDSEMNRLDSELRAAAQLILQDVIDDFVPQIEAELRTRLEARLSRLLPPRKP</sequence>
<evidence type="ECO:0000313" key="1">
    <source>
        <dbReference type="EMBL" id="VEV97629.1"/>
    </source>
</evidence>
<organism evidence="1">
    <name type="scientific">Pseudomonas marincola</name>
    <dbReference type="NCBI Taxonomy" id="437900"/>
    <lineage>
        <taxon>Bacteria</taxon>
        <taxon>Pseudomonadati</taxon>
        <taxon>Pseudomonadota</taxon>
        <taxon>Gammaproteobacteria</taxon>
        <taxon>Pseudomonadales</taxon>
        <taxon>Pseudomonadaceae</taxon>
        <taxon>Pseudomonas</taxon>
    </lineage>
</organism>
<dbReference type="EMBL" id="LR215729">
    <property type="protein sequence ID" value="VEV97629.1"/>
    <property type="molecule type" value="Genomic_DNA"/>
</dbReference>
<reference evidence="1" key="1">
    <citation type="submission" date="2019-02" db="EMBL/GenBank/DDBJ databases">
        <authorList>
            <consortium name="Genoscope - CEA"/>
            <person name="William W."/>
        </authorList>
    </citation>
    <scope>NUCLEOTIDE SEQUENCE [LARGE SCALE GENOMIC DNA]</scope>
    <source>
        <strain evidence="1">YSy11</strain>
    </source>
</reference>
<gene>
    <name evidence="1" type="ORF">PMYSY11_2584</name>
</gene>
<protein>
    <submittedName>
        <fullName evidence="1">DNA polymerase III subunit chi</fullName>
    </submittedName>
</protein>